<protein>
    <recommendedName>
        <fullName evidence="2">3'-5' exonuclease domain-containing protein</fullName>
    </recommendedName>
</protein>
<feature type="domain" description="3'-5' exonuclease" evidence="2">
    <location>
        <begin position="344"/>
        <end position="456"/>
    </location>
</feature>
<dbReference type="Gene3D" id="3.30.420.10">
    <property type="entry name" value="Ribonuclease H-like superfamily/Ribonuclease H"/>
    <property type="match status" value="1"/>
</dbReference>
<dbReference type="GO" id="GO:0006139">
    <property type="term" value="P:nucleobase-containing compound metabolic process"/>
    <property type="evidence" value="ECO:0007669"/>
    <property type="project" value="InterPro"/>
</dbReference>
<comment type="caution">
    <text evidence="3">The sequence shown here is derived from an EMBL/GenBank/DDBJ whole genome shotgun (WGS) entry which is preliminary data.</text>
</comment>
<dbReference type="GO" id="GO:0008408">
    <property type="term" value="F:3'-5' exonuclease activity"/>
    <property type="evidence" value="ECO:0007669"/>
    <property type="project" value="InterPro"/>
</dbReference>
<feature type="compositionally biased region" description="Low complexity" evidence="1">
    <location>
        <begin position="562"/>
        <end position="572"/>
    </location>
</feature>
<feature type="compositionally biased region" description="Basic and acidic residues" evidence="1">
    <location>
        <begin position="522"/>
        <end position="531"/>
    </location>
</feature>
<reference evidence="3 4" key="1">
    <citation type="submission" date="2023-10" db="EMBL/GenBank/DDBJ databases">
        <authorList>
            <person name="Maclean D."/>
            <person name="Macfadyen A."/>
        </authorList>
    </citation>
    <scope>NUCLEOTIDE SEQUENCE [LARGE SCALE GENOMIC DNA]</scope>
</reference>
<dbReference type="InterPro" id="IPR036397">
    <property type="entry name" value="RNaseH_sf"/>
</dbReference>
<dbReference type="SUPFAM" id="SSF53098">
    <property type="entry name" value="Ribonuclease H-like"/>
    <property type="match status" value="1"/>
</dbReference>
<sequence length="658" mass="71423">MQECPVKVLSFIDAVVYQQTHLSGAERQYDAAIAHSALDCVPAVLASPIALLELRHARLRAARLFRGLLTASGIRLAVKVAQGYGMKDIDLWEIKSPGRAPSDGDIKQLQAELADSIKPFIVSSKTLTPAVLLLMHFRDIGLAHFCPDKLMGQLVAKGQSRLAEEWAGLIGYEWQVKLVHECIAMHDLAQACKSTRHFGLQKEFPSIERDFQEHIVTRLTGRQQWQAALTACENNQVIQTRVVQAMAQGGEAGLAADYAAMLQLPATALKVDPAVLIEEARRRAETFLQLPIPRRNVHFVEREGEILPAMAKISGSCVLGVDAEWEPSFQTSSGSGVTSSHVSILQSGHILKVGCGVGDDMKKAAKTCPSFKAFQQVKGIVDLQPLFAQHMQKTGLQRLQPITSLSLSGMADVCLGRPLDKSMQVSRWGRRPLSERQLVYAALDALASVLIFECIEARIGSDSEMQPKHGLESSDAGQVAEEGKGMQMLPVSRVGQQLTQQQSGVQTPQSRESALPDSACPEDSKGAGHDTLDCTPVINGFTVINSSKQSAAQQEAFITEGSASSQRHSGSSNPAEPIRSGHCCSPHAAPSGPGFSAGMVHTRLQHAQQSTQLSRRAFIQFTEKRRPPYGPPSLRLQPEVSGGLKCIHPSFITFPHIM</sequence>
<accession>A0AAV1IDY0</accession>
<dbReference type="AlphaFoldDB" id="A0AAV1IDY0"/>
<evidence type="ECO:0000256" key="1">
    <source>
        <dbReference type="SAM" id="MobiDB-lite"/>
    </source>
</evidence>
<dbReference type="Pfam" id="PF01612">
    <property type="entry name" value="DNA_pol_A_exo1"/>
    <property type="match status" value="1"/>
</dbReference>
<feature type="compositionally biased region" description="Low complexity" evidence="1">
    <location>
        <begin position="494"/>
        <end position="510"/>
    </location>
</feature>
<organism evidence="3 4">
    <name type="scientific">Coccomyxa viridis</name>
    <dbReference type="NCBI Taxonomy" id="1274662"/>
    <lineage>
        <taxon>Eukaryota</taxon>
        <taxon>Viridiplantae</taxon>
        <taxon>Chlorophyta</taxon>
        <taxon>core chlorophytes</taxon>
        <taxon>Trebouxiophyceae</taxon>
        <taxon>Trebouxiophyceae incertae sedis</taxon>
        <taxon>Coccomyxaceae</taxon>
        <taxon>Coccomyxa</taxon>
    </lineage>
</organism>
<dbReference type="InterPro" id="IPR052408">
    <property type="entry name" value="Exonuclease_MUT-7-like"/>
</dbReference>
<feature type="region of interest" description="Disordered" evidence="1">
    <location>
        <begin position="494"/>
        <end position="531"/>
    </location>
</feature>
<dbReference type="PANTHER" id="PTHR47765:SF2">
    <property type="entry name" value="EXONUCLEASE MUT-7 HOMOLOG"/>
    <property type="match status" value="1"/>
</dbReference>
<evidence type="ECO:0000313" key="4">
    <source>
        <dbReference type="Proteomes" id="UP001314263"/>
    </source>
</evidence>
<dbReference type="InterPro" id="IPR012337">
    <property type="entry name" value="RNaseH-like_sf"/>
</dbReference>
<evidence type="ECO:0000313" key="3">
    <source>
        <dbReference type="EMBL" id="CAK0785006.1"/>
    </source>
</evidence>
<evidence type="ECO:0000259" key="2">
    <source>
        <dbReference type="Pfam" id="PF01612"/>
    </source>
</evidence>
<proteinExistence type="predicted"/>
<gene>
    <name evidence="3" type="ORF">CVIRNUC_008211</name>
</gene>
<dbReference type="PANTHER" id="PTHR47765">
    <property type="entry name" value="3'-5' EXONUCLEASE DOMAIN-CONTAINING PROTEIN"/>
    <property type="match status" value="1"/>
</dbReference>
<dbReference type="EMBL" id="CAUYUE010000011">
    <property type="protein sequence ID" value="CAK0785006.1"/>
    <property type="molecule type" value="Genomic_DNA"/>
</dbReference>
<keyword evidence="4" id="KW-1185">Reference proteome</keyword>
<name>A0AAV1IDY0_9CHLO</name>
<feature type="region of interest" description="Disordered" evidence="1">
    <location>
        <begin position="553"/>
        <end position="580"/>
    </location>
</feature>
<dbReference type="InterPro" id="IPR002562">
    <property type="entry name" value="3'-5'_exonuclease_dom"/>
</dbReference>
<dbReference type="GO" id="GO:0003676">
    <property type="term" value="F:nucleic acid binding"/>
    <property type="evidence" value="ECO:0007669"/>
    <property type="project" value="InterPro"/>
</dbReference>
<dbReference type="Proteomes" id="UP001314263">
    <property type="component" value="Unassembled WGS sequence"/>
</dbReference>